<keyword evidence="11" id="KW-1185">Reference proteome</keyword>
<keyword evidence="3" id="KW-0813">Transport</keyword>
<gene>
    <name evidence="10" type="ORF">RZO55_02790</name>
</gene>
<evidence type="ECO:0000256" key="4">
    <source>
        <dbReference type="ARBA" id="ARBA00022475"/>
    </source>
</evidence>
<dbReference type="PANTHER" id="PTHR32024">
    <property type="entry name" value="TRK SYSTEM POTASSIUM UPTAKE PROTEIN TRKG-RELATED"/>
    <property type="match status" value="1"/>
</dbReference>
<sequence length="501" mass="55457">MTRKFYNRSNIGKLMLLIGMLVAVPLVIVPFYPQDAIYMVPFMLPSLGSIILGSIICLMRKKEESTFEWRTSMQRSSLTVMFAWGWGVFIGAGPFVLGGQLTFIQALFEAVSGWTTTGLSAMDVTITPHIYLFHRSFMQFCGGLGFVMMMVMLVQDKQSMNLYNAEGHPDKLLPNLKKTAQTICLMYNGFLIFGTAAYVIVGMNLFDAVNHTMCALSTGGFSTRLNSIGEYNSIFIDIITIVLMLIGTTNFAVLLLITKRKWRQVIKVSEIRFMFLLLLVFVPIIAYSLINGMNMSIGEGIRRALFDVTSALSTTGYSSMSYTSWPPLAVAMLILTMLIGGGIGSTAGGLKLTRVYLMIRSTLHNIRKRLSSPRNVETLYYFRAQGKTVIDSTLTMDTSGFVTTYLVLYITGTLLLTQTADCSLTEAMFEFASALGTVGLSIGITSPDTNTATLVVEMFGMILGRLEIFIVFIGFYSAGSLIKQSFEKIRMHIFSITSNNS</sequence>
<keyword evidence="6 9" id="KW-1133">Transmembrane helix</keyword>
<feature type="transmembrane region" description="Helical" evidence="9">
    <location>
        <begin position="185"/>
        <end position="206"/>
    </location>
</feature>
<keyword evidence="4" id="KW-1003">Cell membrane</keyword>
<accession>A0ABU4GHL3</accession>
<dbReference type="InterPro" id="IPR003445">
    <property type="entry name" value="Cat_transpt"/>
</dbReference>
<dbReference type="Proteomes" id="UP001276854">
    <property type="component" value="Unassembled WGS sequence"/>
</dbReference>
<dbReference type="Pfam" id="PF02386">
    <property type="entry name" value="TrkH"/>
    <property type="match status" value="1"/>
</dbReference>
<organism evidence="10 11">
    <name type="scientific">Clostridium boliviensis</name>
    <dbReference type="NCBI Taxonomy" id="318465"/>
    <lineage>
        <taxon>Bacteria</taxon>
        <taxon>Bacillati</taxon>
        <taxon>Bacillota</taxon>
        <taxon>Clostridia</taxon>
        <taxon>Eubacteriales</taxon>
        <taxon>Clostridiaceae</taxon>
        <taxon>Clostridium</taxon>
    </lineage>
</organism>
<evidence type="ECO:0000256" key="9">
    <source>
        <dbReference type="SAM" id="Phobius"/>
    </source>
</evidence>
<feature type="transmembrane region" description="Helical" evidence="9">
    <location>
        <begin position="270"/>
        <end position="290"/>
    </location>
</feature>
<comment type="caution">
    <text evidence="10">The sequence shown here is derived from an EMBL/GenBank/DDBJ whole genome shotgun (WGS) entry which is preliminary data.</text>
</comment>
<evidence type="ECO:0000256" key="3">
    <source>
        <dbReference type="ARBA" id="ARBA00022448"/>
    </source>
</evidence>
<dbReference type="RefSeq" id="WP_318062775.1">
    <property type="nucleotide sequence ID" value="NZ_JAWONS010000064.1"/>
</dbReference>
<feature type="transmembrane region" description="Helical" evidence="9">
    <location>
        <begin position="234"/>
        <end position="258"/>
    </location>
</feature>
<evidence type="ECO:0000313" key="11">
    <source>
        <dbReference type="Proteomes" id="UP001276854"/>
    </source>
</evidence>
<feature type="transmembrane region" description="Helical" evidence="9">
    <location>
        <begin position="137"/>
        <end position="154"/>
    </location>
</feature>
<evidence type="ECO:0000256" key="1">
    <source>
        <dbReference type="ARBA" id="ARBA00004651"/>
    </source>
</evidence>
<feature type="transmembrane region" description="Helical" evidence="9">
    <location>
        <begin position="458"/>
        <end position="482"/>
    </location>
</feature>
<evidence type="ECO:0000256" key="6">
    <source>
        <dbReference type="ARBA" id="ARBA00022989"/>
    </source>
</evidence>
<protein>
    <submittedName>
        <fullName evidence="10">Potassium transporter TrkG</fullName>
    </submittedName>
</protein>
<dbReference type="EMBL" id="JAWONS010000064">
    <property type="protein sequence ID" value="MDW2796507.1"/>
    <property type="molecule type" value="Genomic_DNA"/>
</dbReference>
<reference evidence="10 11" key="1">
    <citation type="submission" date="2023-10" db="EMBL/GenBank/DDBJ databases">
        <title>A novel Glycoside Hydrolase 43-Like Enzyme from Clostrdium boliviensis is an Endo-xylanase, and a Candidate for Xylooligosaccharides Production from Different Xylan Substrates.</title>
        <authorList>
            <person name="Alvarez M.T."/>
            <person name="Rocabado-Villegas L.R."/>
            <person name="Salas-Veizaga D.M."/>
            <person name="Linares-Pasten J.A."/>
            <person name="Gudmundsdottir E.E."/>
            <person name="Hreggvidsson G.O."/>
            <person name="Adlercreutz P."/>
            <person name="Nordberg Karlsson E."/>
        </authorList>
    </citation>
    <scope>NUCLEOTIDE SEQUENCE [LARGE SCALE GENOMIC DNA]</scope>
    <source>
        <strain evidence="10 11">E-1</strain>
    </source>
</reference>
<keyword evidence="5 9" id="KW-0812">Transmembrane</keyword>
<name>A0ABU4GHL3_9CLOT</name>
<evidence type="ECO:0000313" key="10">
    <source>
        <dbReference type="EMBL" id="MDW2796507.1"/>
    </source>
</evidence>
<feature type="transmembrane region" description="Helical" evidence="9">
    <location>
        <begin position="38"/>
        <end position="58"/>
    </location>
</feature>
<feature type="transmembrane region" description="Helical" evidence="9">
    <location>
        <begin position="78"/>
        <end position="97"/>
    </location>
</feature>
<evidence type="ECO:0000256" key="8">
    <source>
        <dbReference type="ARBA" id="ARBA00023136"/>
    </source>
</evidence>
<keyword evidence="8 9" id="KW-0472">Membrane</keyword>
<feature type="transmembrane region" description="Helical" evidence="9">
    <location>
        <begin position="328"/>
        <end position="350"/>
    </location>
</feature>
<feature type="transmembrane region" description="Helical" evidence="9">
    <location>
        <begin position="12"/>
        <end position="32"/>
    </location>
</feature>
<proteinExistence type="inferred from homology"/>
<evidence type="ECO:0000256" key="2">
    <source>
        <dbReference type="ARBA" id="ARBA00009137"/>
    </source>
</evidence>
<comment type="similarity">
    <text evidence="2">Belongs to the TrkH potassium transport family.</text>
</comment>
<dbReference type="PANTHER" id="PTHR32024:SF2">
    <property type="entry name" value="TRK SYSTEM POTASSIUM UPTAKE PROTEIN TRKG-RELATED"/>
    <property type="match status" value="1"/>
</dbReference>
<evidence type="ECO:0000256" key="7">
    <source>
        <dbReference type="ARBA" id="ARBA00023065"/>
    </source>
</evidence>
<keyword evidence="7" id="KW-0406">Ion transport</keyword>
<evidence type="ECO:0000256" key="5">
    <source>
        <dbReference type="ARBA" id="ARBA00022692"/>
    </source>
</evidence>
<comment type="subcellular location">
    <subcellularLocation>
        <location evidence="1">Cell membrane</location>
        <topology evidence="1">Multi-pass membrane protein</topology>
    </subcellularLocation>
</comment>